<evidence type="ECO:0000313" key="8">
    <source>
        <dbReference type="EMBL" id="OGN07402.1"/>
    </source>
</evidence>
<evidence type="ECO:0000256" key="2">
    <source>
        <dbReference type="ARBA" id="ARBA00006143"/>
    </source>
</evidence>
<dbReference type="GO" id="GO:0017004">
    <property type="term" value="P:cytochrome complex assembly"/>
    <property type="evidence" value="ECO:0007669"/>
    <property type="project" value="InterPro"/>
</dbReference>
<dbReference type="Pfam" id="PF02683">
    <property type="entry name" value="DsbD_TM"/>
    <property type="match status" value="1"/>
</dbReference>
<dbReference type="InterPro" id="IPR051790">
    <property type="entry name" value="Cytochrome_c-biogenesis_DsbD"/>
</dbReference>
<keyword evidence="5 6" id="KW-0472">Membrane</keyword>
<feature type="transmembrane region" description="Helical" evidence="6">
    <location>
        <begin position="329"/>
        <end position="347"/>
    </location>
</feature>
<evidence type="ECO:0000256" key="5">
    <source>
        <dbReference type="ARBA" id="ARBA00023136"/>
    </source>
</evidence>
<feature type="transmembrane region" description="Helical" evidence="6">
    <location>
        <begin position="26"/>
        <end position="47"/>
    </location>
</feature>
<comment type="similarity">
    <text evidence="2">Belongs to the DsbD family.</text>
</comment>
<dbReference type="PANTHER" id="PTHR31272:SF9">
    <property type="entry name" value="BLL1027 PROTEIN"/>
    <property type="match status" value="1"/>
</dbReference>
<evidence type="ECO:0000313" key="9">
    <source>
        <dbReference type="Proteomes" id="UP000176834"/>
    </source>
</evidence>
<comment type="caution">
    <text evidence="8">The sequence shown here is derived from an EMBL/GenBank/DDBJ whole genome shotgun (WGS) entry which is preliminary data.</text>
</comment>
<dbReference type="GO" id="GO:0016020">
    <property type="term" value="C:membrane"/>
    <property type="evidence" value="ECO:0007669"/>
    <property type="project" value="UniProtKB-SubCell"/>
</dbReference>
<evidence type="ECO:0000259" key="7">
    <source>
        <dbReference type="Pfam" id="PF02683"/>
    </source>
</evidence>
<dbReference type="PANTHER" id="PTHR31272">
    <property type="entry name" value="CYTOCHROME C-TYPE BIOGENESIS PROTEIN HI_1454-RELATED"/>
    <property type="match status" value="1"/>
</dbReference>
<organism evidence="8 9">
    <name type="scientific">Candidatus Yanofskybacteria bacterium RIFCSPHIGHO2_02_FULL_38_22b</name>
    <dbReference type="NCBI Taxonomy" id="1802673"/>
    <lineage>
        <taxon>Bacteria</taxon>
        <taxon>Candidatus Yanofskyibacteriota</taxon>
    </lineage>
</organism>
<reference evidence="8 9" key="1">
    <citation type="journal article" date="2016" name="Nat. Commun.">
        <title>Thousands of microbial genomes shed light on interconnected biogeochemical processes in an aquifer system.</title>
        <authorList>
            <person name="Anantharaman K."/>
            <person name="Brown C.T."/>
            <person name="Hug L.A."/>
            <person name="Sharon I."/>
            <person name="Castelle C.J."/>
            <person name="Probst A.J."/>
            <person name="Thomas B.C."/>
            <person name="Singh A."/>
            <person name="Wilkins M.J."/>
            <person name="Karaoz U."/>
            <person name="Brodie E.L."/>
            <person name="Williams K.H."/>
            <person name="Hubbard S.S."/>
            <person name="Banfield J.F."/>
        </authorList>
    </citation>
    <scope>NUCLEOTIDE SEQUENCE [LARGE SCALE GENOMIC DNA]</scope>
</reference>
<keyword evidence="4 6" id="KW-1133">Transmembrane helix</keyword>
<dbReference type="InterPro" id="IPR003834">
    <property type="entry name" value="Cyt_c_assmbl_TM_dom"/>
</dbReference>
<gene>
    <name evidence="8" type="ORF">A3B86_01485</name>
</gene>
<evidence type="ECO:0000256" key="4">
    <source>
        <dbReference type="ARBA" id="ARBA00022989"/>
    </source>
</evidence>
<evidence type="ECO:0000256" key="3">
    <source>
        <dbReference type="ARBA" id="ARBA00022692"/>
    </source>
</evidence>
<feature type="transmembrane region" description="Helical" evidence="6">
    <location>
        <begin position="177"/>
        <end position="198"/>
    </location>
</feature>
<dbReference type="AlphaFoldDB" id="A0A1F8F2Q6"/>
<feature type="transmembrane region" description="Helical" evidence="6">
    <location>
        <begin position="136"/>
        <end position="156"/>
    </location>
</feature>
<proteinExistence type="inferred from homology"/>
<feature type="transmembrane region" description="Helical" evidence="6">
    <location>
        <begin position="218"/>
        <end position="247"/>
    </location>
</feature>
<dbReference type="EMBL" id="MGJN01000007">
    <property type="protein sequence ID" value="OGN07402.1"/>
    <property type="molecule type" value="Genomic_DNA"/>
</dbReference>
<feature type="transmembrane region" description="Helical" evidence="6">
    <location>
        <begin position="259"/>
        <end position="280"/>
    </location>
</feature>
<feature type="transmembrane region" description="Helical" evidence="6">
    <location>
        <begin position="59"/>
        <end position="82"/>
    </location>
</feature>
<dbReference type="Proteomes" id="UP000176834">
    <property type="component" value="Unassembled WGS sequence"/>
</dbReference>
<evidence type="ECO:0000256" key="6">
    <source>
        <dbReference type="SAM" id="Phobius"/>
    </source>
</evidence>
<keyword evidence="3 6" id="KW-0812">Transmembrane</keyword>
<comment type="subcellular location">
    <subcellularLocation>
        <location evidence="1">Membrane</location>
        <topology evidence="1">Multi-pass membrane protein</topology>
    </subcellularLocation>
</comment>
<sequence>MSEESTNQPTQETVSTVPVSDKSRHWTIVLTLGLGTVIVLGLVAAFFGNTSPTGFGWYLFSYAMGLTMIVLPCTFPLAFVIVPLSLGKGPVKGLGMALSFGIGVVITLSMYGVLAAIIGKTFISTFGLQADALKNWLYFIAGAIAYLFALGELGLINFKMPTYSGAAPKIIQEKKDYVKALLLGLFLGNIGVGCPHPATPLIFLEIARSGNIFYGWSLFFVHAVGRVLPLLLLALLGILGVNGLTWLSSHREKVERMTGWLMIFVAAFILVLGLFTHDWWVNSGQHTLLEEITQEERFLGIVSERLGAEAPHQHGLEEGEGLFGLPLEGGNWALVILWLIPLWWIFFKEHYKIKVAIDKH</sequence>
<feature type="domain" description="Cytochrome C biogenesis protein transmembrane" evidence="7">
    <location>
        <begin position="62"/>
        <end position="270"/>
    </location>
</feature>
<name>A0A1F8F2Q6_9BACT</name>
<protein>
    <recommendedName>
        <fullName evidence="7">Cytochrome C biogenesis protein transmembrane domain-containing protein</fullName>
    </recommendedName>
</protein>
<evidence type="ECO:0000256" key="1">
    <source>
        <dbReference type="ARBA" id="ARBA00004141"/>
    </source>
</evidence>
<accession>A0A1F8F2Q6</accession>
<feature type="transmembrane region" description="Helical" evidence="6">
    <location>
        <begin position="94"/>
        <end position="116"/>
    </location>
</feature>